<dbReference type="Gene3D" id="1.20.120.530">
    <property type="entry name" value="GntR ligand-binding domain-like"/>
    <property type="match status" value="1"/>
</dbReference>
<evidence type="ECO:0000313" key="5">
    <source>
        <dbReference type="EMBL" id="RXN86187.1"/>
    </source>
</evidence>
<dbReference type="InterPro" id="IPR036390">
    <property type="entry name" value="WH_DNA-bd_sf"/>
</dbReference>
<dbReference type="SUPFAM" id="SSF46785">
    <property type="entry name" value="Winged helix' DNA-binding domain"/>
    <property type="match status" value="1"/>
</dbReference>
<dbReference type="Proteomes" id="UP000290849">
    <property type="component" value="Unassembled WGS sequence"/>
</dbReference>
<protein>
    <submittedName>
        <fullName evidence="5">FadR family transcriptional regulator</fullName>
    </submittedName>
</protein>
<dbReference type="SMART" id="SM00345">
    <property type="entry name" value="HTH_GNTR"/>
    <property type="match status" value="1"/>
</dbReference>
<evidence type="ECO:0000259" key="4">
    <source>
        <dbReference type="PROSITE" id="PS50949"/>
    </source>
</evidence>
<keyword evidence="3" id="KW-0804">Transcription</keyword>
<dbReference type="OrthoDB" id="1040417at2"/>
<name>A0A4Q1HHX5_9BURK</name>
<dbReference type="InterPro" id="IPR000524">
    <property type="entry name" value="Tscrpt_reg_HTH_GntR"/>
</dbReference>
<comment type="caution">
    <text evidence="5">The sequence shown here is derived from an EMBL/GenBank/DDBJ whole genome shotgun (WGS) entry which is preliminary data.</text>
</comment>
<dbReference type="PANTHER" id="PTHR43537">
    <property type="entry name" value="TRANSCRIPTIONAL REGULATOR, GNTR FAMILY"/>
    <property type="match status" value="1"/>
</dbReference>
<evidence type="ECO:0000256" key="1">
    <source>
        <dbReference type="ARBA" id="ARBA00023015"/>
    </source>
</evidence>
<dbReference type="CDD" id="cd07377">
    <property type="entry name" value="WHTH_GntR"/>
    <property type="match status" value="1"/>
</dbReference>
<dbReference type="EMBL" id="PYAL01000006">
    <property type="protein sequence ID" value="RXN86187.1"/>
    <property type="molecule type" value="Genomic_DNA"/>
</dbReference>
<dbReference type="SMART" id="SM00895">
    <property type="entry name" value="FCD"/>
    <property type="match status" value="1"/>
</dbReference>
<proteinExistence type="predicted"/>
<keyword evidence="6" id="KW-1185">Reference proteome</keyword>
<dbReference type="InterPro" id="IPR036388">
    <property type="entry name" value="WH-like_DNA-bd_sf"/>
</dbReference>
<dbReference type="SUPFAM" id="SSF48008">
    <property type="entry name" value="GntR ligand-binding domain-like"/>
    <property type="match status" value="1"/>
</dbReference>
<evidence type="ECO:0000256" key="3">
    <source>
        <dbReference type="ARBA" id="ARBA00023163"/>
    </source>
</evidence>
<gene>
    <name evidence="5" type="ORF">C7R54_20885</name>
</gene>
<keyword evidence="2" id="KW-0238">DNA-binding</keyword>
<dbReference type="Gene3D" id="1.10.10.10">
    <property type="entry name" value="Winged helix-like DNA-binding domain superfamily/Winged helix DNA-binding domain"/>
    <property type="match status" value="1"/>
</dbReference>
<feature type="domain" description="HTH gntR-type" evidence="4">
    <location>
        <begin position="9"/>
        <end position="77"/>
    </location>
</feature>
<dbReference type="GO" id="GO:0003677">
    <property type="term" value="F:DNA binding"/>
    <property type="evidence" value="ECO:0007669"/>
    <property type="project" value="UniProtKB-KW"/>
</dbReference>
<dbReference type="Pfam" id="PF00392">
    <property type="entry name" value="GntR"/>
    <property type="match status" value="1"/>
</dbReference>
<dbReference type="PANTHER" id="PTHR43537:SF44">
    <property type="entry name" value="GNTR FAMILY REGULATORY PROTEIN"/>
    <property type="match status" value="1"/>
</dbReference>
<dbReference type="AlphaFoldDB" id="A0A4Q1HHX5"/>
<evidence type="ECO:0000313" key="6">
    <source>
        <dbReference type="Proteomes" id="UP000290849"/>
    </source>
</evidence>
<dbReference type="PRINTS" id="PR00035">
    <property type="entry name" value="HTHGNTR"/>
</dbReference>
<evidence type="ECO:0000256" key="2">
    <source>
        <dbReference type="ARBA" id="ARBA00023125"/>
    </source>
</evidence>
<dbReference type="Pfam" id="PF07729">
    <property type="entry name" value="FCD"/>
    <property type="match status" value="1"/>
</dbReference>
<reference evidence="5 6" key="1">
    <citation type="journal article" date="2017" name="Int. J. Syst. Evol. Microbiol.">
        <title>Achromobacter aloeverae sp. nov., isolated from the root of Aloe vera (L.) Burm.f.</title>
        <authorList>
            <person name="Kuncharoen N."/>
            <person name="Muramatsu Y."/>
            <person name="Shibata C."/>
            <person name="Kamakura Y."/>
            <person name="Nakagawa Y."/>
            <person name="Tanasupawat S."/>
        </authorList>
    </citation>
    <scope>NUCLEOTIDE SEQUENCE [LARGE SCALE GENOMIC DNA]</scope>
    <source>
        <strain evidence="5 6">AVA-1</strain>
    </source>
</reference>
<dbReference type="RefSeq" id="WP_129152354.1">
    <property type="nucleotide sequence ID" value="NZ_JBHSDO010000017.1"/>
</dbReference>
<dbReference type="InterPro" id="IPR011711">
    <property type="entry name" value="GntR_C"/>
</dbReference>
<dbReference type="PROSITE" id="PS50949">
    <property type="entry name" value="HTH_GNTR"/>
    <property type="match status" value="1"/>
</dbReference>
<sequence>MEKPSRPRSRLTDVVIEALSKRLEDRTYRSGDKLPSEHALCEEFQVSRTVVREAVASMRLSGQLVSKPGIGVFVTEDREKPIDFVVEPAATDARWALHIMELRAGLEIEACGLAAERRSAAELSAIVEAFDDFNRASRDMEAAVKADFAFHLAIARASNNPHFPSLLQAAVGDVMLDLNIKHGGKTPDELELYEARNAVEHEAILTAIMRRDPGAARAAMSRHLGDSIARYRKLLSQPAADPRR</sequence>
<dbReference type="GO" id="GO:0003700">
    <property type="term" value="F:DNA-binding transcription factor activity"/>
    <property type="evidence" value="ECO:0007669"/>
    <property type="project" value="InterPro"/>
</dbReference>
<dbReference type="InterPro" id="IPR008920">
    <property type="entry name" value="TF_FadR/GntR_C"/>
</dbReference>
<accession>A0A4Q1HHX5</accession>
<organism evidence="5 6">
    <name type="scientific">Achromobacter aloeverae</name>
    <dbReference type="NCBI Taxonomy" id="1750518"/>
    <lineage>
        <taxon>Bacteria</taxon>
        <taxon>Pseudomonadati</taxon>
        <taxon>Pseudomonadota</taxon>
        <taxon>Betaproteobacteria</taxon>
        <taxon>Burkholderiales</taxon>
        <taxon>Alcaligenaceae</taxon>
        <taxon>Achromobacter</taxon>
    </lineage>
</organism>
<keyword evidence="1" id="KW-0805">Transcription regulation</keyword>